<proteinExistence type="predicted"/>
<dbReference type="Proteomes" id="UP000242146">
    <property type="component" value="Unassembled WGS sequence"/>
</dbReference>
<gene>
    <name evidence="1" type="ORF">DM01DRAFT_1136590</name>
</gene>
<sequence>MADLVDFLSNLINLNTIASRILDQFVNDRTTFDNVDTLQKLKRKLFNTNDYINVYEQTDTIASKFPVERIVSSLRPWLPCCLHRLNLATLIIALHGDDLSLLEAFNFRHVRPWHPPAFPAVMEDAFVELRSFIYVRLVTEQEQEDNDDDASLDLGGIGERIFPDDSTYGMPSSSPTLNLLEKMERKQQSVNTKAWASTPALLILRHFFFFTQSYINRKIWTTWKQWWQRMIY</sequence>
<evidence type="ECO:0000313" key="1">
    <source>
        <dbReference type="EMBL" id="ORX47721.1"/>
    </source>
</evidence>
<accession>A0A1X2G8E7</accession>
<protein>
    <submittedName>
        <fullName evidence="1">Uncharacterized protein</fullName>
    </submittedName>
</protein>
<evidence type="ECO:0000313" key="2">
    <source>
        <dbReference type="Proteomes" id="UP000242146"/>
    </source>
</evidence>
<dbReference type="EMBL" id="MCGT01000032">
    <property type="protein sequence ID" value="ORX47721.1"/>
    <property type="molecule type" value="Genomic_DNA"/>
</dbReference>
<keyword evidence="2" id="KW-1185">Reference proteome</keyword>
<name>A0A1X2G8E7_9FUNG</name>
<comment type="caution">
    <text evidence="1">The sequence shown here is derived from an EMBL/GenBank/DDBJ whole genome shotgun (WGS) entry which is preliminary data.</text>
</comment>
<organism evidence="1 2">
    <name type="scientific">Hesseltinella vesiculosa</name>
    <dbReference type="NCBI Taxonomy" id="101127"/>
    <lineage>
        <taxon>Eukaryota</taxon>
        <taxon>Fungi</taxon>
        <taxon>Fungi incertae sedis</taxon>
        <taxon>Mucoromycota</taxon>
        <taxon>Mucoromycotina</taxon>
        <taxon>Mucoromycetes</taxon>
        <taxon>Mucorales</taxon>
        <taxon>Cunninghamellaceae</taxon>
        <taxon>Hesseltinella</taxon>
    </lineage>
</organism>
<reference evidence="1 2" key="1">
    <citation type="submission" date="2016-07" db="EMBL/GenBank/DDBJ databases">
        <title>Pervasive Adenine N6-methylation of Active Genes in Fungi.</title>
        <authorList>
            <consortium name="DOE Joint Genome Institute"/>
            <person name="Mondo S.J."/>
            <person name="Dannebaum R.O."/>
            <person name="Kuo R.C."/>
            <person name="Labutti K."/>
            <person name="Haridas S."/>
            <person name="Kuo A."/>
            <person name="Salamov A."/>
            <person name="Ahrendt S.R."/>
            <person name="Lipzen A."/>
            <person name="Sullivan W."/>
            <person name="Andreopoulos W.B."/>
            <person name="Clum A."/>
            <person name="Lindquist E."/>
            <person name="Daum C."/>
            <person name="Ramamoorthy G.K."/>
            <person name="Gryganskyi A."/>
            <person name="Culley D."/>
            <person name="Magnuson J.K."/>
            <person name="James T.Y."/>
            <person name="O'Malley M.A."/>
            <person name="Stajich J.E."/>
            <person name="Spatafora J.W."/>
            <person name="Visel A."/>
            <person name="Grigoriev I.V."/>
        </authorList>
    </citation>
    <scope>NUCLEOTIDE SEQUENCE [LARGE SCALE GENOMIC DNA]</scope>
    <source>
        <strain evidence="1 2">NRRL 3301</strain>
    </source>
</reference>
<dbReference type="AlphaFoldDB" id="A0A1X2G8E7"/>